<name>A0AAN9M0R8_CANGL</name>
<dbReference type="EMBL" id="JAYMYQ010000003">
    <property type="protein sequence ID" value="KAK7343603.1"/>
    <property type="molecule type" value="Genomic_DNA"/>
</dbReference>
<proteinExistence type="predicted"/>
<protein>
    <submittedName>
        <fullName evidence="1">Uncharacterized protein</fullName>
    </submittedName>
</protein>
<evidence type="ECO:0000313" key="1">
    <source>
        <dbReference type="EMBL" id="KAK7343603.1"/>
    </source>
</evidence>
<gene>
    <name evidence="1" type="ORF">VNO77_12480</name>
</gene>
<dbReference type="AlphaFoldDB" id="A0AAN9M0R8"/>
<reference evidence="1 2" key="1">
    <citation type="submission" date="2024-01" db="EMBL/GenBank/DDBJ databases">
        <title>The genomes of 5 underutilized Papilionoideae crops provide insights into root nodulation and disease resistanc.</title>
        <authorList>
            <person name="Jiang F."/>
        </authorList>
    </citation>
    <scope>NUCLEOTIDE SEQUENCE [LARGE SCALE GENOMIC DNA]</scope>
    <source>
        <strain evidence="1">LVBAO_FW01</strain>
        <tissue evidence="1">Leaves</tissue>
    </source>
</reference>
<dbReference type="Proteomes" id="UP001367508">
    <property type="component" value="Unassembled WGS sequence"/>
</dbReference>
<keyword evidence="2" id="KW-1185">Reference proteome</keyword>
<sequence>MVEVGTICIQFDVLSDFGFGALQFSKCDKALLTRHFLRNVAGPQLSLSDPTVLVIAFLNDAFPLPPIHIASSNHGINQVLTDLCWLSVCKHVERRWFSMPTGNVD</sequence>
<organism evidence="1 2">
    <name type="scientific">Canavalia gladiata</name>
    <name type="common">Sword bean</name>
    <name type="synonym">Dolichos gladiatus</name>
    <dbReference type="NCBI Taxonomy" id="3824"/>
    <lineage>
        <taxon>Eukaryota</taxon>
        <taxon>Viridiplantae</taxon>
        <taxon>Streptophyta</taxon>
        <taxon>Embryophyta</taxon>
        <taxon>Tracheophyta</taxon>
        <taxon>Spermatophyta</taxon>
        <taxon>Magnoliopsida</taxon>
        <taxon>eudicotyledons</taxon>
        <taxon>Gunneridae</taxon>
        <taxon>Pentapetalae</taxon>
        <taxon>rosids</taxon>
        <taxon>fabids</taxon>
        <taxon>Fabales</taxon>
        <taxon>Fabaceae</taxon>
        <taxon>Papilionoideae</taxon>
        <taxon>50 kb inversion clade</taxon>
        <taxon>NPAAA clade</taxon>
        <taxon>indigoferoid/millettioid clade</taxon>
        <taxon>Phaseoleae</taxon>
        <taxon>Canavalia</taxon>
    </lineage>
</organism>
<evidence type="ECO:0000313" key="2">
    <source>
        <dbReference type="Proteomes" id="UP001367508"/>
    </source>
</evidence>
<comment type="caution">
    <text evidence="1">The sequence shown here is derived from an EMBL/GenBank/DDBJ whole genome shotgun (WGS) entry which is preliminary data.</text>
</comment>
<accession>A0AAN9M0R8</accession>